<name>A0A161HWY4_ANAPH</name>
<sequence length="74" mass="9076">MCPFKLGVTVKEREFCKGFIIIVDYLMHEILKLQHLLKWLHLFIEPRITRCMYWLFAFSHALEMCVVIWWSIFI</sequence>
<feature type="transmembrane region" description="Helical" evidence="1">
    <location>
        <begin position="51"/>
        <end position="72"/>
    </location>
</feature>
<gene>
    <name evidence="2" type="ORF">P029_03280</name>
</gene>
<dbReference type="Proteomes" id="UP000053801">
    <property type="component" value="Chromosome"/>
</dbReference>
<accession>A0A161HWY4</accession>
<proteinExistence type="predicted"/>
<dbReference type="EMBL" id="CP015376">
    <property type="protein sequence ID" value="ANC34370.1"/>
    <property type="molecule type" value="Genomic_DNA"/>
</dbReference>
<reference evidence="2 3" key="2">
    <citation type="journal article" date="2014" name="Pathogens">
        <title>Comparative Genomics Identifies a Potential Marker of Human-Virulent Anaplasma phagocytophilum.</title>
        <authorList>
            <person name="Al-Khedery B."/>
            <person name="Barbet A.F."/>
        </authorList>
    </citation>
    <scope>NUCLEOTIDE SEQUENCE [LARGE SCALE GENOMIC DNA]</scope>
    <source>
        <strain evidence="2 3">Norway variant2</strain>
    </source>
</reference>
<dbReference type="AlphaFoldDB" id="A0A161HWY4"/>
<keyword evidence="1" id="KW-0472">Membrane</keyword>
<reference evidence="2 3" key="1">
    <citation type="journal article" date="2013" name="Pathogens">
        <title>An Emerging Tick-Borne Disease of Humans Is Caused by a Subset of Strains with Conserved Genome Structure.</title>
        <authorList>
            <person name="Barbet A.F."/>
            <person name="Al-Khedery B."/>
            <person name="Stuen S."/>
            <person name="Granquist E.G."/>
            <person name="Felsheim R.F."/>
            <person name="Munderloh U.G."/>
        </authorList>
    </citation>
    <scope>NUCLEOTIDE SEQUENCE [LARGE SCALE GENOMIC DNA]</scope>
    <source>
        <strain evidence="2 3">Norway variant2</strain>
    </source>
</reference>
<evidence type="ECO:0000313" key="2">
    <source>
        <dbReference type="EMBL" id="ANC34370.1"/>
    </source>
</evidence>
<keyword evidence="1" id="KW-0812">Transmembrane</keyword>
<protein>
    <submittedName>
        <fullName evidence="2">Uncharacterized protein</fullName>
    </submittedName>
</protein>
<evidence type="ECO:0000256" key="1">
    <source>
        <dbReference type="SAM" id="Phobius"/>
    </source>
</evidence>
<evidence type="ECO:0000313" key="3">
    <source>
        <dbReference type="Proteomes" id="UP000053801"/>
    </source>
</evidence>
<keyword evidence="1" id="KW-1133">Transmembrane helix</keyword>
<organism evidence="2 3">
    <name type="scientific">Anaplasma phagocytophilum str. Norway variant2</name>
    <dbReference type="NCBI Taxonomy" id="1392507"/>
    <lineage>
        <taxon>Bacteria</taxon>
        <taxon>Pseudomonadati</taxon>
        <taxon>Pseudomonadota</taxon>
        <taxon>Alphaproteobacteria</taxon>
        <taxon>Rickettsiales</taxon>
        <taxon>Anaplasmataceae</taxon>
        <taxon>Anaplasma</taxon>
        <taxon>phagocytophilum group</taxon>
    </lineage>
</organism>